<dbReference type="PROSITE" id="PS52035">
    <property type="entry name" value="PEPTIDASE_M14"/>
    <property type="match status" value="1"/>
</dbReference>
<dbReference type="PANTHER" id="PTHR11705:SF143">
    <property type="entry name" value="SLL0236 PROTEIN"/>
    <property type="match status" value="1"/>
</dbReference>
<protein>
    <submittedName>
        <fullName evidence="9">Gamma-D-glutamyl-L-diamino acid endopeptidase 1</fullName>
        <ecNumber evidence="9">3.4.19.11</ecNumber>
    </submittedName>
</protein>
<evidence type="ECO:0000259" key="8">
    <source>
        <dbReference type="PROSITE" id="PS52035"/>
    </source>
</evidence>
<sequence>MFDGFYKQPPRFEHIRQAVCALRDEYPFIHAFPIGKSVLGRGLYALGFGKGGSGALLVGGVHGMEWLTTMLLLRFAEDAARAISTCEPLADIDLTHTLENRPFTLIPCLNPDGMEISLGGAGTAGHLQAFVEKASGGDTLHWQANARGIDLNHNFDAGFEQVKKLERAAGIDAPGPTRYGGHTPHSEPETRALVNFCAAFRPRTAYAFHSQGEEIYYRYGPHTPARSQLMAQVLASSCGYRLASPEGTASHGGFKDWFIDCMRRPGFTFEIGRGKNPLPIQEFEPIYARLVETLLIATLL</sequence>
<dbReference type="SUPFAM" id="SSF53187">
    <property type="entry name" value="Zn-dependent exopeptidases"/>
    <property type="match status" value="1"/>
</dbReference>
<dbReference type="GO" id="GO:0008270">
    <property type="term" value="F:zinc ion binding"/>
    <property type="evidence" value="ECO:0007669"/>
    <property type="project" value="InterPro"/>
</dbReference>
<dbReference type="Pfam" id="PF00246">
    <property type="entry name" value="Peptidase_M14"/>
    <property type="match status" value="1"/>
</dbReference>
<organism evidence="9 10">
    <name type="scientific">Anaerotruncus colihominis</name>
    <dbReference type="NCBI Taxonomy" id="169435"/>
    <lineage>
        <taxon>Bacteria</taxon>
        <taxon>Bacillati</taxon>
        <taxon>Bacillota</taxon>
        <taxon>Clostridia</taxon>
        <taxon>Eubacteriales</taxon>
        <taxon>Oscillospiraceae</taxon>
        <taxon>Anaerotruncus</taxon>
    </lineage>
</organism>
<keyword evidence="6" id="KW-0482">Metalloprotease</keyword>
<comment type="cofactor">
    <cofactor evidence="1">
        <name>Zn(2+)</name>
        <dbReference type="ChEBI" id="CHEBI:29105"/>
    </cofactor>
</comment>
<keyword evidence="5" id="KW-0862">Zinc</keyword>
<dbReference type="EC" id="3.4.19.11" evidence="9"/>
<name>A0A174SDU4_9FIRM</name>
<evidence type="ECO:0000256" key="4">
    <source>
        <dbReference type="ARBA" id="ARBA00022801"/>
    </source>
</evidence>
<evidence type="ECO:0000256" key="2">
    <source>
        <dbReference type="ARBA" id="ARBA00005988"/>
    </source>
</evidence>
<dbReference type="AlphaFoldDB" id="A0A174SDU4"/>
<dbReference type="InterPro" id="IPR034274">
    <property type="entry name" value="ENP1_M14_CPD"/>
</dbReference>
<dbReference type="SMART" id="SM00631">
    <property type="entry name" value="Zn_pept"/>
    <property type="match status" value="1"/>
</dbReference>
<dbReference type="PANTHER" id="PTHR11705">
    <property type="entry name" value="PROTEASE FAMILY M14 CARBOXYPEPTIDASE A,B"/>
    <property type="match status" value="1"/>
</dbReference>
<evidence type="ECO:0000256" key="6">
    <source>
        <dbReference type="ARBA" id="ARBA00023049"/>
    </source>
</evidence>
<evidence type="ECO:0000256" key="5">
    <source>
        <dbReference type="ARBA" id="ARBA00022833"/>
    </source>
</evidence>
<feature type="domain" description="Peptidase M14" evidence="8">
    <location>
        <begin position="8"/>
        <end position="298"/>
    </location>
</feature>
<dbReference type="GO" id="GO:0005615">
    <property type="term" value="C:extracellular space"/>
    <property type="evidence" value="ECO:0007669"/>
    <property type="project" value="TreeGrafter"/>
</dbReference>
<evidence type="ECO:0000313" key="9">
    <source>
        <dbReference type="EMBL" id="CUP93665.1"/>
    </source>
</evidence>
<gene>
    <name evidence="9" type="ORF">ERS852551_02466</name>
</gene>
<dbReference type="CDD" id="cd06229">
    <property type="entry name" value="M14_Endopeptidase_I"/>
    <property type="match status" value="1"/>
</dbReference>
<proteinExistence type="inferred from homology"/>
<comment type="similarity">
    <text evidence="2 7">Belongs to the peptidase M14 family.</text>
</comment>
<dbReference type="EMBL" id="CZBE01000017">
    <property type="protein sequence ID" value="CUP93665.1"/>
    <property type="molecule type" value="Genomic_DNA"/>
</dbReference>
<evidence type="ECO:0000313" key="10">
    <source>
        <dbReference type="Proteomes" id="UP000095765"/>
    </source>
</evidence>
<dbReference type="RefSeq" id="WP_006873121.1">
    <property type="nucleotide sequence ID" value="NZ_CABIWA010000021.1"/>
</dbReference>
<keyword evidence="3" id="KW-0645">Protease</keyword>
<keyword evidence="4 9" id="KW-0378">Hydrolase</keyword>
<evidence type="ECO:0000256" key="3">
    <source>
        <dbReference type="ARBA" id="ARBA00022670"/>
    </source>
</evidence>
<dbReference type="InterPro" id="IPR000834">
    <property type="entry name" value="Peptidase_M14"/>
</dbReference>
<dbReference type="GO" id="GO:0006508">
    <property type="term" value="P:proteolysis"/>
    <property type="evidence" value="ECO:0007669"/>
    <property type="project" value="UniProtKB-KW"/>
</dbReference>
<dbReference type="Proteomes" id="UP000095765">
    <property type="component" value="Unassembled WGS sequence"/>
</dbReference>
<dbReference type="Gene3D" id="3.40.630.10">
    <property type="entry name" value="Zn peptidases"/>
    <property type="match status" value="1"/>
</dbReference>
<feature type="active site" description="Proton donor/acceptor" evidence="7">
    <location>
        <position position="270"/>
    </location>
</feature>
<reference evidence="9 10" key="1">
    <citation type="submission" date="2015-09" db="EMBL/GenBank/DDBJ databases">
        <authorList>
            <consortium name="Pathogen Informatics"/>
        </authorList>
    </citation>
    <scope>NUCLEOTIDE SEQUENCE [LARGE SCALE GENOMIC DNA]</scope>
    <source>
        <strain evidence="9 10">2789STDY5834939</strain>
    </source>
</reference>
<dbReference type="GeneID" id="72463726"/>
<evidence type="ECO:0000256" key="7">
    <source>
        <dbReference type="PROSITE-ProRule" id="PRU01379"/>
    </source>
</evidence>
<evidence type="ECO:0000256" key="1">
    <source>
        <dbReference type="ARBA" id="ARBA00001947"/>
    </source>
</evidence>
<dbReference type="PRINTS" id="PR00765">
    <property type="entry name" value="CRBOXYPTASEA"/>
</dbReference>
<accession>A0A174SDU4</accession>
<dbReference type="OrthoDB" id="9811296at2"/>
<dbReference type="GO" id="GO:0004181">
    <property type="term" value="F:metallocarboxypeptidase activity"/>
    <property type="evidence" value="ECO:0007669"/>
    <property type="project" value="InterPro"/>
</dbReference>